<comment type="caution">
    <text evidence="2">The sequence shown here is derived from an EMBL/GenBank/DDBJ whole genome shotgun (WGS) entry which is preliminary data.</text>
</comment>
<feature type="signal peptide" evidence="1">
    <location>
        <begin position="1"/>
        <end position="32"/>
    </location>
</feature>
<organism evidence="2 3">
    <name type="scientific">Kineosphaera limosa NBRC 100340</name>
    <dbReference type="NCBI Taxonomy" id="1184609"/>
    <lineage>
        <taxon>Bacteria</taxon>
        <taxon>Bacillati</taxon>
        <taxon>Actinomycetota</taxon>
        <taxon>Actinomycetes</taxon>
        <taxon>Micrococcales</taxon>
        <taxon>Dermatophilaceae</taxon>
        <taxon>Kineosphaera</taxon>
    </lineage>
</organism>
<evidence type="ECO:0000256" key="1">
    <source>
        <dbReference type="SAM" id="SignalP"/>
    </source>
</evidence>
<reference evidence="2 3" key="1">
    <citation type="submission" date="2012-08" db="EMBL/GenBank/DDBJ databases">
        <title>Whole genome shotgun sequence of Kineosphaera limosa NBRC 100340.</title>
        <authorList>
            <person name="Yoshida I."/>
            <person name="Isaki S."/>
            <person name="Hosoyama A."/>
            <person name="Tsuchikane K."/>
            <person name="Katsumata H."/>
            <person name="Ando Y."/>
            <person name="Ohji S."/>
            <person name="Hamada M."/>
            <person name="Tamura T."/>
            <person name="Yamazoe A."/>
            <person name="Yamazaki S."/>
            <person name="Fujita N."/>
        </authorList>
    </citation>
    <scope>NUCLEOTIDE SEQUENCE [LARGE SCALE GENOMIC DNA]</scope>
    <source>
        <strain evidence="2 3">NBRC 100340</strain>
    </source>
</reference>
<keyword evidence="3" id="KW-1185">Reference proteome</keyword>
<evidence type="ECO:0008006" key="4">
    <source>
        <dbReference type="Google" id="ProtNLM"/>
    </source>
</evidence>
<dbReference type="RefSeq" id="WP_006594564.1">
    <property type="nucleotide sequence ID" value="NZ_BAHD01000095.1"/>
</dbReference>
<dbReference type="AlphaFoldDB" id="K6X0X9"/>
<protein>
    <recommendedName>
        <fullName evidence="4">VCBS repeat-containing protein</fullName>
    </recommendedName>
</protein>
<accession>K6X0X9</accession>
<dbReference type="OrthoDB" id="5146758at2"/>
<sequence>MSAVRARRTAASAIVAAAIAGSAIGGAATAQAAAPSPVSSVTAVAAGVGTAPTRTYRADVDGDGRADQVTVASTRNHQLRVTVRTATKRTASILIDQSDFGTAVPDTPYYGAADFDGVRGQELFIFYGFGAHTPWFKMLTWRDGRLFATRDPYSGEPSWAPDAAYGYGTGYTLSGKGANKKLVVTQATHVLNGDGYRGTDTTYAWSTAKNRWLKKSTRAVRFSDERSMRHFGWHAPGLKAMPWM</sequence>
<gene>
    <name evidence="2" type="ORF">KILIM_095_00100</name>
</gene>
<feature type="chain" id="PRO_5003896262" description="VCBS repeat-containing protein" evidence="1">
    <location>
        <begin position="33"/>
        <end position="244"/>
    </location>
</feature>
<keyword evidence="1" id="KW-0732">Signal</keyword>
<dbReference type="EMBL" id="BAHD01000095">
    <property type="protein sequence ID" value="GAB98032.1"/>
    <property type="molecule type" value="Genomic_DNA"/>
</dbReference>
<evidence type="ECO:0000313" key="3">
    <source>
        <dbReference type="Proteomes" id="UP000008366"/>
    </source>
</evidence>
<name>K6X0X9_9MICO</name>
<dbReference type="Proteomes" id="UP000008366">
    <property type="component" value="Unassembled WGS sequence"/>
</dbReference>
<dbReference type="STRING" id="1184609.KILIM_095_00100"/>
<dbReference type="eggNOG" id="ENOG5031QWE">
    <property type="taxonomic scope" value="Bacteria"/>
</dbReference>
<evidence type="ECO:0000313" key="2">
    <source>
        <dbReference type="EMBL" id="GAB98032.1"/>
    </source>
</evidence>
<proteinExistence type="predicted"/>